<sequence>MKTVKFQMEELTCPSCIKKIEGVLSKQEGVSEVKVLFNSSKVKVIFDENLVSAENLASTIKKLGYQVLNRKIS</sequence>
<gene>
    <name evidence="3" type="ORF">M670_03063</name>
</gene>
<dbReference type="InterPro" id="IPR036163">
    <property type="entry name" value="HMA_dom_sf"/>
</dbReference>
<organism evidence="3 4">
    <name type="scientific">Schinkia azotoformans MEV2011</name>
    <dbReference type="NCBI Taxonomy" id="1348973"/>
    <lineage>
        <taxon>Bacteria</taxon>
        <taxon>Bacillati</taxon>
        <taxon>Bacillota</taxon>
        <taxon>Bacilli</taxon>
        <taxon>Bacillales</taxon>
        <taxon>Bacillaceae</taxon>
        <taxon>Calidifontibacillus/Schinkia group</taxon>
        <taxon>Schinkia</taxon>
    </lineage>
</organism>
<dbReference type="GeneID" id="89469432"/>
<dbReference type="AlphaFoldDB" id="A0A072NJ85"/>
<dbReference type="CDD" id="cd00371">
    <property type="entry name" value="HMA"/>
    <property type="match status" value="1"/>
</dbReference>
<dbReference type="FunFam" id="3.30.70.100:FF:000001">
    <property type="entry name" value="ATPase copper transporting beta"/>
    <property type="match status" value="1"/>
</dbReference>
<proteinExistence type="predicted"/>
<dbReference type="Pfam" id="PF00403">
    <property type="entry name" value="HMA"/>
    <property type="match status" value="1"/>
</dbReference>
<feature type="domain" description="HMA" evidence="2">
    <location>
        <begin position="2"/>
        <end position="68"/>
    </location>
</feature>
<comment type="caution">
    <text evidence="3">The sequence shown here is derived from an EMBL/GenBank/DDBJ whole genome shotgun (WGS) entry which is preliminary data.</text>
</comment>
<dbReference type="PATRIC" id="fig|1348973.3.peg.2963"/>
<reference evidence="3 4" key="1">
    <citation type="submission" date="2014-04" db="EMBL/GenBank/DDBJ databases">
        <title>Draft genome sequence of Bacillus azotoformans MEV2011, a (co-) denitrifying strain unable to grow in the presence of oxygen.</title>
        <authorList>
            <person name="Nielsen M."/>
            <person name="Schreiber L."/>
            <person name="Finster K."/>
            <person name="Schramm A."/>
        </authorList>
    </citation>
    <scope>NUCLEOTIDE SEQUENCE [LARGE SCALE GENOMIC DNA]</scope>
    <source>
        <strain evidence="3 4">MEV2011</strain>
    </source>
</reference>
<dbReference type="PROSITE" id="PS50846">
    <property type="entry name" value="HMA_2"/>
    <property type="match status" value="1"/>
</dbReference>
<dbReference type="InterPro" id="IPR006121">
    <property type="entry name" value="HMA_dom"/>
</dbReference>
<dbReference type="SUPFAM" id="SSF55008">
    <property type="entry name" value="HMA, heavy metal-associated domain"/>
    <property type="match status" value="1"/>
</dbReference>
<dbReference type="Proteomes" id="UP000027936">
    <property type="component" value="Unassembled WGS sequence"/>
</dbReference>
<dbReference type="OrthoDB" id="2721717at2"/>
<evidence type="ECO:0000313" key="3">
    <source>
        <dbReference type="EMBL" id="KEF37759.1"/>
    </source>
</evidence>
<name>A0A072NJ85_SCHAZ</name>
<dbReference type="GO" id="GO:0046872">
    <property type="term" value="F:metal ion binding"/>
    <property type="evidence" value="ECO:0007669"/>
    <property type="project" value="UniProtKB-KW"/>
</dbReference>
<evidence type="ECO:0000313" key="4">
    <source>
        <dbReference type="Proteomes" id="UP000027936"/>
    </source>
</evidence>
<dbReference type="RefSeq" id="WP_003329504.1">
    <property type="nucleotide sequence ID" value="NZ_JJRY01000012.1"/>
</dbReference>
<protein>
    <submittedName>
        <fullName evidence="3">Copper chaperone</fullName>
    </submittedName>
</protein>
<evidence type="ECO:0000259" key="2">
    <source>
        <dbReference type="PROSITE" id="PS50846"/>
    </source>
</evidence>
<dbReference type="Gene3D" id="3.30.70.100">
    <property type="match status" value="1"/>
</dbReference>
<evidence type="ECO:0000256" key="1">
    <source>
        <dbReference type="ARBA" id="ARBA00022723"/>
    </source>
</evidence>
<keyword evidence="1" id="KW-0479">Metal-binding</keyword>
<accession>A0A072NJ85</accession>
<dbReference type="EMBL" id="JJRY01000012">
    <property type="protein sequence ID" value="KEF37759.1"/>
    <property type="molecule type" value="Genomic_DNA"/>
</dbReference>